<dbReference type="InterPro" id="IPR000683">
    <property type="entry name" value="Gfo/Idh/MocA-like_OxRdtase_N"/>
</dbReference>
<dbReference type="KEGG" id="vni:VIBNI_B1682"/>
<dbReference type="PATRIC" id="fig|1260221.3.peg.5268"/>
<accession>U4KIX0</accession>
<keyword evidence="5" id="KW-1185">Reference proteome</keyword>
<dbReference type="PANTHER" id="PTHR22604:SF105">
    <property type="entry name" value="TRANS-1,2-DIHYDROBENZENE-1,2-DIOL DEHYDROGENASE"/>
    <property type="match status" value="1"/>
</dbReference>
<dbReference type="PANTHER" id="PTHR22604">
    <property type="entry name" value="OXIDOREDUCTASES"/>
    <property type="match status" value="1"/>
</dbReference>
<dbReference type="Gene3D" id="3.40.50.720">
    <property type="entry name" value="NAD(P)-binding Rossmann-like Domain"/>
    <property type="match status" value="1"/>
</dbReference>
<dbReference type="SUPFAM" id="SSF51735">
    <property type="entry name" value="NAD(P)-binding Rossmann-fold domains"/>
    <property type="match status" value="1"/>
</dbReference>
<organism evidence="4 5">
    <name type="scientific">Vibrio nigripulchritudo</name>
    <dbReference type="NCBI Taxonomy" id="28173"/>
    <lineage>
        <taxon>Bacteria</taxon>
        <taxon>Pseudomonadati</taxon>
        <taxon>Pseudomonadota</taxon>
        <taxon>Gammaproteobacteria</taxon>
        <taxon>Vibrionales</taxon>
        <taxon>Vibrionaceae</taxon>
        <taxon>Vibrio</taxon>
    </lineage>
</organism>
<dbReference type="OrthoDB" id="9774191at2"/>
<dbReference type="InterPro" id="IPR050984">
    <property type="entry name" value="Gfo/Idh/MocA_domain"/>
</dbReference>
<gene>
    <name evidence="4" type="ORF">VIBNI_B1682</name>
</gene>
<dbReference type="Pfam" id="PF01408">
    <property type="entry name" value="GFO_IDH_MocA"/>
    <property type="match status" value="1"/>
</dbReference>
<dbReference type="AlphaFoldDB" id="U4KIX0"/>
<dbReference type="Proteomes" id="UP000016895">
    <property type="component" value="Chromosome 2"/>
</dbReference>
<evidence type="ECO:0000313" key="5">
    <source>
        <dbReference type="Proteomes" id="UP000016895"/>
    </source>
</evidence>
<reference evidence="4 5" key="1">
    <citation type="journal article" date="2013" name="ISME J.">
        <title>Comparative genomics of pathogenic lineages of Vibrio nigripulchritudo identifies virulence-associated traits.</title>
        <authorList>
            <person name="Goudenege D."/>
            <person name="Labreuche Y."/>
            <person name="Krin E."/>
            <person name="Ansquer D."/>
            <person name="Mangenot S."/>
            <person name="Calteau A."/>
            <person name="Medigue C."/>
            <person name="Mazel D."/>
            <person name="Polz M.F."/>
            <person name="Le Roux F."/>
        </authorList>
    </citation>
    <scope>NUCLEOTIDE SEQUENCE [LARGE SCALE GENOMIC DNA]</scope>
    <source>
        <strain evidence="5">SnF1</strain>
    </source>
</reference>
<name>U4KIX0_9VIBR</name>
<proteinExistence type="inferred from homology"/>
<evidence type="ECO:0000259" key="3">
    <source>
        <dbReference type="Pfam" id="PF01408"/>
    </source>
</evidence>
<dbReference type="GO" id="GO:0016491">
    <property type="term" value="F:oxidoreductase activity"/>
    <property type="evidence" value="ECO:0007669"/>
    <property type="project" value="UniProtKB-KW"/>
</dbReference>
<evidence type="ECO:0000256" key="2">
    <source>
        <dbReference type="ARBA" id="ARBA00023002"/>
    </source>
</evidence>
<dbReference type="Gene3D" id="3.30.360.10">
    <property type="entry name" value="Dihydrodipicolinate Reductase, domain 2"/>
    <property type="match status" value="1"/>
</dbReference>
<protein>
    <submittedName>
        <fullName evidence="4">Putative dehydrogenase</fullName>
    </submittedName>
</protein>
<keyword evidence="2" id="KW-0560">Oxidoreductase</keyword>
<sequence>MQEKSEKVRWGIAGLGNIAQRFAKALTEYSEQGELYAVTARSQTRASEFGKNYGCQRCFGSYEEMARDPGLDAVYVATVHPYHKPVVEVFLRHKKHVLVEKPAFTNVADWLEMRALAKENGVLLLEAMKTVAFPAYRELKSYLVTNQFSLTSIEAGFGNYHDFDLSLFIFNPDLSGGATLDVGVYALWLYCDLCDTLGKNVHSPEVTLKTHHPESQVDEDARFEFHQGVKGEIAASIVQNLPRQAILTGEGVTITIHDKWWNPLNIDITHGTETLSLTTPENGNGFEYEIDHFSELVLQGKLDSDILKPAITEQVLRLMEEGLKASGYGHLT</sequence>
<dbReference type="eggNOG" id="COG0673">
    <property type="taxonomic scope" value="Bacteria"/>
</dbReference>
<dbReference type="InterPro" id="IPR036291">
    <property type="entry name" value="NAD(P)-bd_dom_sf"/>
</dbReference>
<dbReference type="EMBL" id="FO203527">
    <property type="protein sequence ID" value="CCO61415.1"/>
    <property type="molecule type" value="Genomic_DNA"/>
</dbReference>
<evidence type="ECO:0000256" key="1">
    <source>
        <dbReference type="ARBA" id="ARBA00010928"/>
    </source>
</evidence>
<feature type="domain" description="Gfo/Idh/MocA-like oxidoreductase N-terminal" evidence="3">
    <location>
        <begin position="8"/>
        <end position="124"/>
    </location>
</feature>
<dbReference type="RefSeq" id="WP_022561840.1">
    <property type="nucleotide sequence ID" value="NC_022543.1"/>
</dbReference>
<dbReference type="GO" id="GO:0000166">
    <property type="term" value="F:nucleotide binding"/>
    <property type="evidence" value="ECO:0007669"/>
    <property type="project" value="InterPro"/>
</dbReference>
<dbReference type="STRING" id="28173.VIBNI_B1682"/>
<dbReference type="SUPFAM" id="SSF55347">
    <property type="entry name" value="Glyceraldehyde-3-phosphate dehydrogenase-like, C-terminal domain"/>
    <property type="match status" value="1"/>
</dbReference>
<evidence type="ECO:0000313" key="4">
    <source>
        <dbReference type="EMBL" id="CCO61415.1"/>
    </source>
</evidence>
<comment type="similarity">
    <text evidence="1">Belongs to the Gfo/Idh/MocA family.</text>
</comment>